<dbReference type="SMART" id="SM00389">
    <property type="entry name" value="HOX"/>
    <property type="match status" value="1"/>
</dbReference>
<comment type="subcellular location">
    <subcellularLocation>
        <location evidence="4 5">Nucleus</location>
    </subcellularLocation>
</comment>
<dbReference type="Pfam" id="PF00046">
    <property type="entry name" value="Homeodomain"/>
    <property type="match status" value="1"/>
</dbReference>
<name>A0AA85ACT9_9TREM</name>
<dbReference type="InterPro" id="IPR017970">
    <property type="entry name" value="Homeobox_CS"/>
</dbReference>
<evidence type="ECO:0000256" key="1">
    <source>
        <dbReference type="ARBA" id="ARBA00023125"/>
    </source>
</evidence>
<evidence type="ECO:0000259" key="7">
    <source>
        <dbReference type="PROSITE" id="PS50071"/>
    </source>
</evidence>
<keyword evidence="2 4" id="KW-0371">Homeobox</keyword>
<dbReference type="PRINTS" id="PR00024">
    <property type="entry name" value="HOMEOBOX"/>
</dbReference>
<dbReference type="PROSITE" id="PS00027">
    <property type="entry name" value="HOMEOBOX_1"/>
    <property type="match status" value="1"/>
</dbReference>
<feature type="region of interest" description="Disordered" evidence="6">
    <location>
        <begin position="186"/>
        <end position="227"/>
    </location>
</feature>
<dbReference type="GO" id="GO:0005634">
    <property type="term" value="C:nucleus"/>
    <property type="evidence" value="ECO:0007669"/>
    <property type="project" value="UniProtKB-SubCell"/>
</dbReference>
<evidence type="ECO:0000256" key="3">
    <source>
        <dbReference type="ARBA" id="ARBA00023242"/>
    </source>
</evidence>
<dbReference type="WBParaSite" id="SMRG1_77870.1">
    <property type="protein sequence ID" value="SMRG1_77870.1"/>
    <property type="gene ID" value="SMRG1_77870"/>
</dbReference>
<keyword evidence="1 4" id="KW-0238">DNA-binding</keyword>
<evidence type="ECO:0000256" key="6">
    <source>
        <dbReference type="SAM" id="MobiDB-lite"/>
    </source>
</evidence>
<dbReference type="GO" id="GO:0000978">
    <property type="term" value="F:RNA polymerase II cis-regulatory region sequence-specific DNA binding"/>
    <property type="evidence" value="ECO:0007669"/>
    <property type="project" value="TreeGrafter"/>
</dbReference>
<reference evidence="9" key="1">
    <citation type="submission" date="2023-11" db="UniProtKB">
        <authorList>
            <consortium name="WormBaseParasite"/>
        </authorList>
    </citation>
    <scope>IDENTIFICATION</scope>
</reference>
<keyword evidence="3 4" id="KW-0539">Nucleus</keyword>
<dbReference type="CDD" id="cd00086">
    <property type="entry name" value="homeodomain"/>
    <property type="match status" value="1"/>
</dbReference>
<evidence type="ECO:0000256" key="2">
    <source>
        <dbReference type="ARBA" id="ARBA00023155"/>
    </source>
</evidence>
<organism evidence="8 9">
    <name type="scientific">Schistosoma margrebowiei</name>
    <dbReference type="NCBI Taxonomy" id="48269"/>
    <lineage>
        <taxon>Eukaryota</taxon>
        <taxon>Metazoa</taxon>
        <taxon>Spiralia</taxon>
        <taxon>Lophotrochozoa</taxon>
        <taxon>Platyhelminthes</taxon>
        <taxon>Trematoda</taxon>
        <taxon>Digenea</taxon>
        <taxon>Strigeidida</taxon>
        <taxon>Schistosomatoidea</taxon>
        <taxon>Schistosomatidae</taxon>
        <taxon>Schistosoma</taxon>
    </lineage>
</organism>
<evidence type="ECO:0000313" key="9">
    <source>
        <dbReference type="WBParaSite" id="SMRG1_77870.1"/>
    </source>
</evidence>
<sequence length="497" mass="58667">MTESTISDINLINNFVDSNSSLRNSICLKSKKNIHSSLLSEFIDETNHVEYQMKKNEETHQFYCIQMEESVLNSSSELTVNQNSEYLQMNKPIFNSYDGNISTDWTNCTKTSQSHEYQTFPVYDFTSFQYHRHHHHHHLTSQYDHYQRHLHNPIHSTYPLHHMFNKYDESCNEMNFHTDITEKHKINHNHSGENNNDNNNTSNNTECSSSTSSNNSKTLNKKSKRARTAYTQTQLIELEKEFWYSQYLCRPRRIEIASTLKLTEKQIKVWFQNRRMKFKRQKPTENLYPSTNYGDINTSNGFIRTGFPTRCHNSIDGIHLTETNPTICLNHNTKTVAYNTCKCNNNLEITDKYDTQPCSYKLDNTSILLHHNLETIKTNNNYQLIECKLKEHNDSYHKPLVNNELLPADHYSINFNENNNKLHCNEQFTSFNPLTYSKHLHFINQQPNYLHEQQNNSLSELNSYSLQDLHHNYSYYNSNQLLEFNMTKLSSTKDNSD</sequence>
<accession>A0AA85ACT9</accession>
<proteinExistence type="predicted"/>
<dbReference type="Gene3D" id="1.10.10.60">
    <property type="entry name" value="Homeodomain-like"/>
    <property type="match status" value="1"/>
</dbReference>
<protein>
    <recommendedName>
        <fullName evidence="7">Homeobox domain-containing protein</fullName>
    </recommendedName>
</protein>
<dbReference type="PANTHER" id="PTHR45664">
    <property type="entry name" value="PROTEIN ZERKNUELLT 1-RELATED"/>
    <property type="match status" value="1"/>
</dbReference>
<feature type="DNA-binding region" description="Homeobox" evidence="4">
    <location>
        <begin position="223"/>
        <end position="282"/>
    </location>
</feature>
<evidence type="ECO:0000256" key="5">
    <source>
        <dbReference type="RuleBase" id="RU000682"/>
    </source>
</evidence>
<feature type="compositionally biased region" description="Low complexity" evidence="6">
    <location>
        <begin position="192"/>
        <end position="218"/>
    </location>
</feature>
<evidence type="ECO:0000313" key="8">
    <source>
        <dbReference type="Proteomes" id="UP000050790"/>
    </source>
</evidence>
<dbReference type="GO" id="GO:0000981">
    <property type="term" value="F:DNA-binding transcription factor activity, RNA polymerase II-specific"/>
    <property type="evidence" value="ECO:0007669"/>
    <property type="project" value="InterPro"/>
</dbReference>
<dbReference type="InterPro" id="IPR009057">
    <property type="entry name" value="Homeodomain-like_sf"/>
</dbReference>
<dbReference type="SUPFAM" id="SSF46689">
    <property type="entry name" value="Homeodomain-like"/>
    <property type="match status" value="1"/>
</dbReference>
<evidence type="ECO:0000256" key="4">
    <source>
        <dbReference type="PROSITE-ProRule" id="PRU00108"/>
    </source>
</evidence>
<dbReference type="Proteomes" id="UP000050790">
    <property type="component" value="Unassembled WGS sequence"/>
</dbReference>
<dbReference type="GO" id="GO:0045944">
    <property type="term" value="P:positive regulation of transcription by RNA polymerase II"/>
    <property type="evidence" value="ECO:0007669"/>
    <property type="project" value="UniProtKB-ARBA"/>
</dbReference>
<feature type="domain" description="Homeobox" evidence="7">
    <location>
        <begin position="221"/>
        <end position="281"/>
    </location>
</feature>
<dbReference type="InterPro" id="IPR001356">
    <property type="entry name" value="HD"/>
</dbReference>
<dbReference type="PROSITE" id="PS50071">
    <property type="entry name" value="HOMEOBOX_2"/>
    <property type="match status" value="1"/>
</dbReference>
<dbReference type="PANTHER" id="PTHR45664:SF12">
    <property type="entry name" value="PANCREAS_DUODENUM HOMEOBOX PROTEIN 1"/>
    <property type="match status" value="1"/>
</dbReference>
<dbReference type="InterPro" id="IPR020479">
    <property type="entry name" value="HD_metazoa"/>
</dbReference>
<dbReference type="AlphaFoldDB" id="A0AA85ACT9"/>